<comment type="catalytic activity">
    <reaction evidence="10 12">
        <text>ATP + H2O = ADP + phosphate + H(+)</text>
        <dbReference type="Rhea" id="RHEA:13065"/>
        <dbReference type="ChEBI" id="CHEBI:15377"/>
        <dbReference type="ChEBI" id="CHEBI:15378"/>
        <dbReference type="ChEBI" id="CHEBI:30616"/>
        <dbReference type="ChEBI" id="CHEBI:43474"/>
        <dbReference type="ChEBI" id="CHEBI:456216"/>
        <dbReference type="EC" id="5.6.2.3"/>
    </reaction>
</comment>
<keyword evidence="2 12" id="KW-0639">Primosome</keyword>
<sequence>MSPRFQENDNRYTAAASTPTVEAGAAMPQDSHAEAAVLAAMLISADVLEEGLSFLQEDDFYIPSHQLIFASMRDLHDTGRPVDAISLADTLTSKGEIERVGGRAYLVDLSGNTPALASWQYYSEILRRNSTLREIIKTSSQITALAFSAPEDTKEVVNDAEKMLLGVTNRAIRSTYSGISEVMEELFEELDEQSKNQTDVLGVKTGFPGIDRALLGMRAGQMVVIGARPGVGKTSFCLNLAVNAAASGVSVALFSLEMSKKEIAQRLLSAQAKINLQDIRSANIQDHQWAQIVQATSEISSLDIMIDDTPGTTITEIRAKARRMLHGKENGIVIIDYLQLVSPPSNGRRSDSRATEVSEMSRGIKIMAKDLEVPVVALSQLNRQVADRKGQRPQLSDLRESGSIEQDADIVILLDRSMTEEEAAREDRPDANVTDFIIAKNRSGPLDIVHLVFMPGSTKFVELSREYA</sequence>
<dbReference type="PROSITE" id="PS51199">
    <property type="entry name" value="SF4_HELICASE"/>
    <property type="match status" value="1"/>
</dbReference>
<evidence type="ECO:0000313" key="15">
    <source>
        <dbReference type="EMBL" id="SEB68222.1"/>
    </source>
</evidence>
<keyword evidence="8 12" id="KW-0238">DNA-binding</keyword>
<feature type="domain" description="SF4 helicase" evidence="14">
    <location>
        <begin position="196"/>
        <end position="467"/>
    </location>
</feature>
<evidence type="ECO:0000256" key="2">
    <source>
        <dbReference type="ARBA" id="ARBA00022515"/>
    </source>
</evidence>
<comment type="similarity">
    <text evidence="1 12">Belongs to the helicase family. DnaB subfamily.</text>
</comment>
<dbReference type="GO" id="GO:0005524">
    <property type="term" value="F:ATP binding"/>
    <property type="evidence" value="ECO:0007669"/>
    <property type="project" value="UniProtKB-UniRule"/>
</dbReference>
<dbReference type="EC" id="5.6.2.3" evidence="11 12"/>
<evidence type="ECO:0000256" key="9">
    <source>
        <dbReference type="ARBA" id="ARBA00023235"/>
    </source>
</evidence>
<evidence type="ECO:0000256" key="10">
    <source>
        <dbReference type="ARBA" id="ARBA00048954"/>
    </source>
</evidence>
<dbReference type="InterPro" id="IPR003593">
    <property type="entry name" value="AAA+_ATPase"/>
</dbReference>
<dbReference type="GO" id="GO:0043139">
    <property type="term" value="F:5'-3' DNA helicase activity"/>
    <property type="evidence" value="ECO:0007669"/>
    <property type="project" value="UniProtKB-EC"/>
</dbReference>
<reference evidence="15 16" key="1">
    <citation type="submission" date="2016-10" db="EMBL/GenBank/DDBJ databases">
        <authorList>
            <person name="Varghese N."/>
            <person name="Submissions S."/>
        </authorList>
    </citation>
    <scope>NUCLEOTIDE SEQUENCE [LARGE SCALE GENOMIC DNA]</scope>
    <source>
        <strain evidence="15 16">DSM 20586</strain>
    </source>
</reference>
<dbReference type="InterPro" id="IPR016136">
    <property type="entry name" value="DNA_helicase_N/primase_C"/>
</dbReference>
<dbReference type="AlphaFoldDB" id="A0AB38A799"/>
<dbReference type="PANTHER" id="PTHR30153:SF2">
    <property type="entry name" value="REPLICATIVE DNA HELICASE"/>
    <property type="match status" value="1"/>
</dbReference>
<protein>
    <recommendedName>
        <fullName evidence="11 12">Replicative DNA helicase</fullName>
        <ecNumber evidence="11 12">5.6.2.3</ecNumber>
    </recommendedName>
</protein>
<dbReference type="SMART" id="SM00382">
    <property type="entry name" value="AAA"/>
    <property type="match status" value="1"/>
</dbReference>
<keyword evidence="4 12" id="KW-0547">Nucleotide-binding</keyword>
<keyword evidence="7 12" id="KW-0067">ATP-binding</keyword>
<dbReference type="InterPro" id="IPR007692">
    <property type="entry name" value="DNA_helicase_DnaB"/>
</dbReference>
<name>A0AB38A799_9ACTN</name>
<dbReference type="GO" id="GO:0005829">
    <property type="term" value="C:cytosol"/>
    <property type="evidence" value="ECO:0007669"/>
    <property type="project" value="TreeGrafter"/>
</dbReference>
<gene>
    <name evidence="15" type="ORF">SAMN04489746_0867</name>
</gene>
<evidence type="ECO:0000256" key="13">
    <source>
        <dbReference type="SAM" id="MobiDB-lite"/>
    </source>
</evidence>
<dbReference type="NCBIfam" id="TIGR00665">
    <property type="entry name" value="DnaB"/>
    <property type="match status" value="1"/>
</dbReference>
<keyword evidence="9" id="KW-0413">Isomerase</keyword>
<keyword evidence="3 12" id="KW-0235">DNA replication</keyword>
<feature type="region of interest" description="Disordered" evidence="13">
    <location>
        <begin position="1"/>
        <end position="27"/>
    </location>
</feature>
<dbReference type="SUPFAM" id="SSF48024">
    <property type="entry name" value="N-terminal domain of DnaB helicase"/>
    <property type="match status" value="1"/>
</dbReference>
<evidence type="ECO:0000256" key="11">
    <source>
        <dbReference type="NCBIfam" id="TIGR00665"/>
    </source>
</evidence>
<dbReference type="InterPro" id="IPR036185">
    <property type="entry name" value="DNA_heli_DnaB-like_N_sf"/>
</dbReference>
<evidence type="ECO:0000259" key="14">
    <source>
        <dbReference type="PROSITE" id="PS51199"/>
    </source>
</evidence>
<dbReference type="RefSeq" id="WP_002563058.1">
    <property type="nucleotide sequence ID" value="NZ_CALJSN010000007.1"/>
</dbReference>
<dbReference type="EMBL" id="FNSH01000001">
    <property type="protein sequence ID" value="SEB68222.1"/>
    <property type="molecule type" value="Genomic_DNA"/>
</dbReference>
<dbReference type="CDD" id="cd00984">
    <property type="entry name" value="DnaB_C"/>
    <property type="match status" value="1"/>
</dbReference>
<comment type="function">
    <text evidence="12">The main replicative DNA helicase, it participates in initiation and elongation during chromosome replication. Travels ahead of the DNA replisome, separating dsDNA into templates for DNA synthesis. A processive ATP-dependent 5'-3' DNA helicase it has DNA-dependent ATPase activity.</text>
</comment>
<evidence type="ECO:0000256" key="12">
    <source>
        <dbReference type="RuleBase" id="RU362085"/>
    </source>
</evidence>
<keyword evidence="6 12" id="KW-0347">Helicase</keyword>
<comment type="caution">
    <text evidence="15">The sequence shown here is derived from an EMBL/GenBank/DDBJ whole genome shotgun (WGS) entry which is preliminary data.</text>
</comment>
<dbReference type="InterPro" id="IPR007694">
    <property type="entry name" value="DNA_helicase_DnaB-like_C"/>
</dbReference>
<evidence type="ECO:0000256" key="8">
    <source>
        <dbReference type="ARBA" id="ARBA00023125"/>
    </source>
</evidence>
<dbReference type="GO" id="GO:0016787">
    <property type="term" value="F:hydrolase activity"/>
    <property type="evidence" value="ECO:0007669"/>
    <property type="project" value="UniProtKB-KW"/>
</dbReference>
<organism evidence="15 16">
    <name type="scientific">Atopobium minutum</name>
    <dbReference type="NCBI Taxonomy" id="1381"/>
    <lineage>
        <taxon>Bacteria</taxon>
        <taxon>Bacillati</taxon>
        <taxon>Actinomycetota</taxon>
        <taxon>Coriobacteriia</taxon>
        <taxon>Coriobacteriales</taxon>
        <taxon>Atopobiaceae</taxon>
        <taxon>Atopobium</taxon>
    </lineage>
</organism>
<dbReference type="Pfam" id="PF00772">
    <property type="entry name" value="DnaB"/>
    <property type="match status" value="1"/>
</dbReference>
<dbReference type="Proteomes" id="UP000183687">
    <property type="component" value="Unassembled WGS sequence"/>
</dbReference>
<dbReference type="SUPFAM" id="SSF52540">
    <property type="entry name" value="P-loop containing nucleoside triphosphate hydrolases"/>
    <property type="match status" value="1"/>
</dbReference>
<proteinExistence type="inferred from homology"/>
<dbReference type="Gene3D" id="1.10.860.10">
    <property type="entry name" value="DNAb Helicase, Chain A"/>
    <property type="match status" value="1"/>
</dbReference>
<dbReference type="GO" id="GO:0006269">
    <property type="term" value="P:DNA replication, synthesis of primer"/>
    <property type="evidence" value="ECO:0007669"/>
    <property type="project" value="UniProtKB-UniRule"/>
</dbReference>
<dbReference type="PANTHER" id="PTHR30153">
    <property type="entry name" value="REPLICATIVE DNA HELICASE DNAB"/>
    <property type="match status" value="1"/>
</dbReference>
<dbReference type="InterPro" id="IPR007693">
    <property type="entry name" value="DNA_helicase_DnaB-like_N"/>
</dbReference>
<dbReference type="Pfam" id="PF03796">
    <property type="entry name" value="DnaB_C"/>
    <property type="match status" value="1"/>
</dbReference>
<evidence type="ECO:0000256" key="6">
    <source>
        <dbReference type="ARBA" id="ARBA00022806"/>
    </source>
</evidence>
<evidence type="ECO:0000256" key="3">
    <source>
        <dbReference type="ARBA" id="ARBA00022705"/>
    </source>
</evidence>
<dbReference type="GO" id="GO:0003677">
    <property type="term" value="F:DNA binding"/>
    <property type="evidence" value="ECO:0007669"/>
    <property type="project" value="UniProtKB-UniRule"/>
</dbReference>
<keyword evidence="5 12" id="KW-0378">Hydrolase</keyword>
<evidence type="ECO:0000256" key="1">
    <source>
        <dbReference type="ARBA" id="ARBA00008428"/>
    </source>
</evidence>
<dbReference type="GO" id="GO:1990077">
    <property type="term" value="C:primosome complex"/>
    <property type="evidence" value="ECO:0007669"/>
    <property type="project" value="UniProtKB-UniRule"/>
</dbReference>
<dbReference type="Gene3D" id="3.40.50.300">
    <property type="entry name" value="P-loop containing nucleotide triphosphate hydrolases"/>
    <property type="match status" value="1"/>
</dbReference>
<feature type="compositionally biased region" description="Basic and acidic residues" evidence="13">
    <location>
        <begin position="1"/>
        <end position="10"/>
    </location>
</feature>
<evidence type="ECO:0000256" key="5">
    <source>
        <dbReference type="ARBA" id="ARBA00022801"/>
    </source>
</evidence>
<evidence type="ECO:0000256" key="7">
    <source>
        <dbReference type="ARBA" id="ARBA00022840"/>
    </source>
</evidence>
<accession>A0AB38A799</accession>
<evidence type="ECO:0000313" key="16">
    <source>
        <dbReference type="Proteomes" id="UP000183687"/>
    </source>
</evidence>
<evidence type="ECO:0000256" key="4">
    <source>
        <dbReference type="ARBA" id="ARBA00022741"/>
    </source>
</evidence>
<dbReference type="InterPro" id="IPR027417">
    <property type="entry name" value="P-loop_NTPase"/>
</dbReference>